<dbReference type="GO" id="GO:0016740">
    <property type="term" value="F:transferase activity"/>
    <property type="evidence" value="ECO:0007669"/>
    <property type="project" value="UniProtKB-KW"/>
</dbReference>
<dbReference type="Gene3D" id="3.40.250.10">
    <property type="entry name" value="Rhodanese-like domain"/>
    <property type="match status" value="1"/>
</dbReference>
<dbReference type="Pfam" id="PF00581">
    <property type="entry name" value="Rhodanese"/>
    <property type="match status" value="1"/>
</dbReference>
<gene>
    <name evidence="2" type="ORF">EV214_11181</name>
</gene>
<dbReference type="InterPro" id="IPR001763">
    <property type="entry name" value="Rhodanese-like_dom"/>
</dbReference>
<dbReference type="PANTHER" id="PTHR43031:SF16">
    <property type="entry name" value="OXIDOREDUCTASE"/>
    <property type="match status" value="1"/>
</dbReference>
<reference evidence="2 3" key="1">
    <citation type="submission" date="2019-03" db="EMBL/GenBank/DDBJ databases">
        <title>Genomic Encyclopedia of Type Strains, Phase IV (KMG-IV): sequencing the most valuable type-strain genomes for metagenomic binning, comparative biology and taxonomic classification.</title>
        <authorList>
            <person name="Goeker M."/>
        </authorList>
    </citation>
    <scope>NUCLEOTIDE SEQUENCE [LARGE SCALE GENOMIC DNA]</scope>
    <source>
        <strain evidence="2 3">DSM 102940</strain>
    </source>
</reference>
<name>A0A4R2KX55_9FIRM</name>
<dbReference type="EMBL" id="SLWV01000011">
    <property type="protein sequence ID" value="TCO74818.1"/>
    <property type="molecule type" value="Genomic_DNA"/>
</dbReference>
<evidence type="ECO:0000313" key="3">
    <source>
        <dbReference type="Proteomes" id="UP000294919"/>
    </source>
</evidence>
<proteinExistence type="predicted"/>
<protein>
    <submittedName>
        <fullName evidence="2">Rhodanese-related sulfurtransferase</fullName>
    </submittedName>
</protein>
<dbReference type="RefSeq" id="WP_132245144.1">
    <property type="nucleotide sequence ID" value="NZ_SLWV01000011.1"/>
</dbReference>
<dbReference type="PANTHER" id="PTHR43031">
    <property type="entry name" value="FAD-DEPENDENT OXIDOREDUCTASE"/>
    <property type="match status" value="1"/>
</dbReference>
<dbReference type="InterPro" id="IPR036873">
    <property type="entry name" value="Rhodanese-like_dom_sf"/>
</dbReference>
<dbReference type="AlphaFoldDB" id="A0A4R2KX55"/>
<dbReference type="PROSITE" id="PS50206">
    <property type="entry name" value="RHODANESE_3"/>
    <property type="match status" value="1"/>
</dbReference>
<organism evidence="2 3">
    <name type="scientific">Marinisporobacter balticus</name>
    <dbReference type="NCBI Taxonomy" id="2018667"/>
    <lineage>
        <taxon>Bacteria</taxon>
        <taxon>Bacillati</taxon>
        <taxon>Bacillota</taxon>
        <taxon>Clostridia</taxon>
        <taxon>Peptostreptococcales</taxon>
        <taxon>Thermotaleaceae</taxon>
        <taxon>Marinisporobacter</taxon>
    </lineage>
</organism>
<dbReference type="SUPFAM" id="SSF52821">
    <property type="entry name" value="Rhodanese/Cell cycle control phosphatase"/>
    <property type="match status" value="1"/>
</dbReference>
<keyword evidence="2" id="KW-0808">Transferase</keyword>
<keyword evidence="3" id="KW-1185">Reference proteome</keyword>
<comment type="caution">
    <text evidence="2">The sequence shown here is derived from an EMBL/GenBank/DDBJ whole genome shotgun (WGS) entry which is preliminary data.</text>
</comment>
<dbReference type="CDD" id="cd00158">
    <property type="entry name" value="RHOD"/>
    <property type="match status" value="1"/>
</dbReference>
<evidence type="ECO:0000313" key="2">
    <source>
        <dbReference type="EMBL" id="TCO74818.1"/>
    </source>
</evidence>
<evidence type="ECO:0000259" key="1">
    <source>
        <dbReference type="PROSITE" id="PS50206"/>
    </source>
</evidence>
<dbReference type="Proteomes" id="UP000294919">
    <property type="component" value="Unassembled WGS sequence"/>
</dbReference>
<dbReference type="OrthoDB" id="9800872at2"/>
<dbReference type="SMART" id="SM00450">
    <property type="entry name" value="RHOD"/>
    <property type="match status" value="1"/>
</dbReference>
<accession>A0A4R2KX55</accession>
<dbReference type="InterPro" id="IPR050229">
    <property type="entry name" value="GlpE_sulfurtransferase"/>
</dbReference>
<feature type="domain" description="Rhodanese" evidence="1">
    <location>
        <begin position="34"/>
        <end position="122"/>
    </location>
</feature>
<sequence>MNTIDEAVMKYFDDCKKGCSNLIASKDLYEAIQKKEKLFMLDIRRPEDFAKNQINGSINIYWSEVGEFIDVLPMDEKIIVICYTGQTSGQVVSLLKVLGYDAYSLSGGMINGWMKGSLPVQAGCST</sequence>